<accession>A0A4S4KH05</accession>
<feature type="domain" description="DUF6535" evidence="3">
    <location>
        <begin position="23"/>
        <end position="128"/>
    </location>
</feature>
<dbReference type="InterPro" id="IPR045338">
    <property type="entry name" value="DUF6535"/>
</dbReference>
<evidence type="ECO:0000259" key="3">
    <source>
        <dbReference type="Pfam" id="PF20153"/>
    </source>
</evidence>
<evidence type="ECO:0000256" key="1">
    <source>
        <dbReference type="SAM" id="MobiDB-lite"/>
    </source>
</evidence>
<gene>
    <name evidence="4" type="ORF">EW026_g4580</name>
</gene>
<feature type="transmembrane region" description="Helical" evidence="2">
    <location>
        <begin position="42"/>
        <end position="64"/>
    </location>
</feature>
<feature type="transmembrane region" description="Helical" evidence="2">
    <location>
        <begin position="100"/>
        <end position="126"/>
    </location>
</feature>
<dbReference type="Pfam" id="PF20153">
    <property type="entry name" value="DUF6535"/>
    <property type="match status" value="1"/>
</dbReference>
<evidence type="ECO:0000313" key="5">
    <source>
        <dbReference type="Proteomes" id="UP000309038"/>
    </source>
</evidence>
<comment type="caution">
    <text evidence="4">The sequence shown here is derived from an EMBL/GenBank/DDBJ whole genome shotgun (WGS) entry which is preliminary data.</text>
</comment>
<keyword evidence="2" id="KW-0812">Transmembrane</keyword>
<dbReference type="EMBL" id="SGPJ01000169">
    <property type="protein sequence ID" value="THG97413.1"/>
    <property type="molecule type" value="Genomic_DNA"/>
</dbReference>
<reference evidence="4 5" key="1">
    <citation type="submission" date="2019-02" db="EMBL/GenBank/DDBJ databases">
        <title>Genome sequencing of the rare red list fungi Phlebia centrifuga.</title>
        <authorList>
            <person name="Buettner E."/>
            <person name="Kellner H."/>
        </authorList>
    </citation>
    <scope>NUCLEOTIDE SEQUENCE [LARGE SCALE GENOMIC DNA]</scope>
    <source>
        <strain evidence="4 5">DSM 108282</strain>
    </source>
</reference>
<protein>
    <recommendedName>
        <fullName evidence="3">DUF6535 domain-containing protein</fullName>
    </recommendedName>
</protein>
<evidence type="ECO:0000256" key="2">
    <source>
        <dbReference type="SAM" id="Phobius"/>
    </source>
</evidence>
<dbReference type="AlphaFoldDB" id="A0A4S4KH05"/>
<name>A0A4S4KH05_9APHY</name>
<feature type="compositionally biased region" description="Low complexity" evidence="1">
    <location>
        <begin position="732"/>
        <end position="748"/>
    </location>
</feature>
<sequence>MSSQLSSLTKAVSLFVSSEVPPDLPPSAAPSLAFSVSSSARWINVLWFLSLIFSLASALFGILAKQWIREYLQWNQTTAAPRENILVRQLRIEAWEKWKVPAGIAAIPALLELAVVLFIVGLVILLWTLDTIVAIVISVAAGILLSISSTVTVLPAFFQGCPYKSPTGWACVFVYDTLVGFQDTFGEALTHFQSWRERDLSNNGSISTEISDLADDSLISNPSQAVDDSQPIEDFGWVNNSPWEDDLRRFNEPWRREDPRRMELATRRAEIVNTTAQFTPLIRALVWVRQGSEDARLREEVVRCMYALPSWKAWDLQWYGSSYALWKLWLVDGGMDWQPFDSLLDASIHYTGCQTMNGYTVDVGSSQVRSFSTCIPRKSTDSLYDLNRALSSVDKSGKWVLSNLIGADIQADFIGEHRGVSTMQNLDANRSAERLVVHVVLLSSLGRLLGSHNDAEAAADLCGRLIRTYNQISTSSNPLYLRGMHTMLLEAACSLGRVCMAQESKELSVDKNLVHGDWLDENANSAFQLTFQIFDRNSGYADPEARHTFAMMTDFILRSCLYRNLDQGTRDLLILRMVEAAQTSLKYSYLNCGCYYDLPWIKTLLDLGSHTIRWAFGPQSLREFFAILDQFAFIDTVATVREPRHTDLQDGYAMPVIIGTRDLRYTDLQDGYGRLMPVITGDRVGEHYMKLRSSVLSFLNKPDGRDPGNLGSSPASPNRFRVPGRSRRPDSRPMGPRSPRGPCGRRLPVLPYRNIVSSDRSVGGQYDITLCGSEQWRTEQLRRAGGQDSGFVTLIQSGPMTMGYPEIVVTAADDV</sequence>
<keyword evidence="2" id="KW-0472">Membrane</keyword>
<keyword evidence="5" id="KW-1185">Reference proteome</keyword>
<feature type="transmembrane region" description="Helical" evidence="2">
    <location>
        <begin position="132"/>
        <end position="158"/>
    </location>
</feature>
<evidence type="ECO:0000313" key="4">
    <source>
        <dbReference type="EMBL" id="THG97413.1"/>
    </source>
</evidence>
<keyword evidence="2" id="KW-1133">Transmembrane helix</keyword>
<dbReference type="Proteomes" id="UP000309038">
    <property type="component" value="Unassembled WGS sequence"/>
</dbReference>
<organism evidence="4 5">
    <name type="scientific">Hermanssonia centrifuga</name>
    <dbReference type="NCBI Taxonomy" id="98765"/>
    <lineage>
        <taxon>Eukaryota</taxon>
        <taxon>Fungi</taxon>
        <taxon>Dikarya</taxon>
        <taxon>Basidiomycota</taxon>
        <taxon>Agaricomycotina</taxon>
        <taxon>Agaricomycetes</taxon>
        <taxon>Polyporales</taxon>
        <taxon>Meruliaceae</taxon>
        <taxon>Hermanssonia</taxon>
    </lineage>
</organism>
<proteinExistence type="predicted"/>
<feature type="region of interest" description="Disordered" evidence="1">
    <location>
        <begin position="702"/>
        <end position="748"/>
    </location>
</feature>